<feature type="compositionally biased region" description="Polar residues" evidence="3">
    <location>
        <begin position="231"/>
        <end position="240"/>
    </location>
</feature>
<dbReference type="InterPro" id="IPR009057">
    <property type="entry name" value="Homeodomain-like_sf"/>
</dbReference>
<evidence type="ECO:0000256" key="1">
    <source>
        <dbReference type="ARBA" id="ARBA00023125"/>
    </source>
</evidence>
<dbReference type="InterPro" id="IPR050109">
    <property type="entry name" value="HTH-type_TetR-like_transc_reg"/>
</dbReference>
<evidence type="ECO:0000256" key="2">
    <source>
        <dbReference type="PROSITE-ProRule" id="PRU00335"/>
    </source>
</evidence>
<evidence type="ECO:0000313" key="6">
    <source>
        <dbReference type="Proteomes" id="UP000501534"/>
    </source>
</evidence>
<dbReference type="Pfam" id="PF00440">
    <property type="entry name" value="TetR_N"/>
    <property type="match status" value="1"/>
</dbReference>
<dbReference type="SUPFAM" id="SSF46689">
    <property type="entry name" value="Homeodomain-like"/>
    <property type="match status" value="1"/>
</dbReference>
<protein>
    <recommendedName>
        <fullName evidence="4">HTH tetR-type domain-containing protein</fullName>
    </recommendedName>
</protein>
<dbReference type="Gene3D" id="1.10.357.10">
    <property type="entry name" value="Tetracycline Repressor, domain 2"/>
    <property type="match status" value="1"/>
</dbReference>
<reference evidence="5 6" key="1">
    <citation type="submission" date="2020-04" db="EMBL/GenBank/DDBJ databases">
        <title>Usitatibacter rugosus gen. nov., sp. nov. and Usitatibacter palustris sp. nov., novel members of Usitatibacteraceae fam. nov. within the order Nitrosomonadales isolated from soil.</title>
        <authorList>
            <person name="Huber K.J."/>
            <person name="Neumann-Schaal M."/>
            <person name="Geppert A."/>
            <person name="Luckner M."/>
            <person name="Wanner G."/>
            <person name="Overmann J."/>
        </authorList>
    </citation>
    <scope>NUCLEOTIDE SEQUENCE [LARGE SCALE GENOMIC DNA]</scope>
    <source>
        <strain evidence="5 6">0125_3</strain>
    </source>
</reference>
<evidence type="ECO:0000256" key="3">
    <source>
        <dbReference type="SAM" id="MobiDB-lite"/>
    </source>
</evidence>
<dbReference type="PANTHER" id="PTHR30328">
    <property type="entry name" value="TRANSCRIPTIONAL REPRESSOR"/>
    <property type="match status" value="1"/>
</dbReference>
<dbReference type="PANTHER" id="PTHR30328:SF54">
    <property type="entry name" value="HTH-TYPE TRANSCRIPTIONAL REPRESSOR SCO4008"/>
    <property type="match status" value="1"/>
</dbReference>
<sequence length="248" mass="26825">MLGQPSAMHDNETCRRLIAAASEEFAQHGYAGARIRNIVLAAGANLAAINYYFGGKEGLYRATLRHLAGEAMAKFPPGRADRRGQTAETRLHRLVYAFLEGLAPEARSPALGRILAHEAMDPSPHLDRLIEDMTRPQLEMIRSVVRELVGSRVPDMEVTLASLSIAGQCLLYLFGRPAIERIYPSVVSGHGSRQRLARQITEFSLAALAALSAAHVPGAPAQRARKGTAQGLRSSPTSGSKKSRWGGH</sequence>
<dbReference type="PRINTS" id="PR00455">
    <property type="entry name" value="HTHTETR"/>
</dbReference>
<dbReference type="Pfam" id="PF09209">
    <property type="entry name" value="CecR_C"/>
    <property type="match status" value="1"/>
</dbReference>
<dbReference type="Gene3D" id="1.10.10.60">
    <property type="entry name" value="Homeodomain-like"/>
    <property type="match status" value="1"/>
</dbReference>
<feature type="domain" description="HTH tetR-type" evidence="4">
    <location>
        <begin position="11"/>
        <end position="71"/>
    </location>
</feature>
<dbReference type="InterPro" id="IPR015292">
    <property type="entry name" value="Tscrpt_reg_YbiH_C"/>
</dbReference>
<keyword evidence="6" id="KW-1185">Reference proteome</keyword>
<dbReference type="RefSeq" id="WP_171091486.1">
    <property type="nucleotide sequence ID" value="NZ_CP053069.1"/>
</dbReference>
<dbReference type="GO" id="GO:0003677">
    <property type="term" value="F:DNA binding"/>
    <property type="evidence" value="ECO:0007669"/>
    <property type="project" value="UniProtKB-UniRule"/>
</dbReference>
<proteinExistence type="predicted"/>
<organism evidence="5 6">
    <name type="scientific">Usitatibacter rugosus</name>
    <dbReference type="NCBI Taxonomy" id="2732067"/>
    <lineage>
        <taxon>Bacteria</taxon>
        <taxon>Pseudomonadati</taxon>
        <taxon>Pseudomonadota</taxon>
        <taxon>Betaproteobacteria</taxon>
        <taxon>Nitrosomonadales</taxon>
        <taxon>Usitatibacteraceae</taxon>
        <taxon>Usitatibacter</taxon>
    </lineage>
</organism>
<name>A0A6M4GUL6_9PROT</name>
<feature type="region of interest" description="Disordered" evidence="3">
    <location>
        <begin position="219"/>
        <end position="248"/>
    </location>
</feature>
<dbReference type="EMBL" id="CP053069">
    <property type="protein sequence ID" value="QJR10732.1"/>
    <property type="molecule type" value="Genomic_DNA"/>
</dbReference>
<keyword evidence="1 2" id="KW-0238">DNA-binding</keyword>
<evidence type="ECO:0000313" key="5">
    <source>
        <dbReference type="EMBL" id="QJR10732.1"/>
    </source>
</evidence>
<dbReference type="SUPFAM" id="SSF48498">
    <property type="entry name" value="Tetracyclin repressor-like, C-terminal domain"/>
    <property type="match status" value="1"/>
</dbReference>
<evidence type="ECO:0000259" key="4">
    <source>
        <dbReference type="PROSITE" id="PS50977"/>
    </source>
</evidence>
<dbReference type="KEGG" id="uru:DSM104443_01801"/>
<feature type="DNA-binding region" description="H-T-H motif" evidence="2">
    <location>
        <begin position="34"/>
        <end position="53"/>
    </location>
</feature>
<accession>A0A6M4GUL6</accession>
<dbReference type="AlphaFoldDB" id="A0A6M4GUL6"/>
<dbReference type="Proteomes" id="UP000501534">
    <property type="component" value="Chromosome"/>
</dbReference>
<dbReference type="InterPro" id="IPR036271">
    <property type="entry name" value="Tet_transcr_reg_TetR-rel_C_sf"/>
</dbReference>
<dbReference type="InterPro" id="IPR001647">
    <property type="entry name" value="HTH_TetR"/>
</dbReference>
<dbReference type="PROSITE" id="PS50977">
    <property type="entry name" value="HTH_TETR_2"/>
    <property type="match status" value="1"/>
</dbReference>
<gene>
    <name evidence="5" type="ORF">DSM104443_01801</name>
</gene>